<dbReference type="AlphaFoldDB" id="A0A8S9WK89"/>
<evidence type="ECO:0000313" key="3">
    <source>
        <dbReference type="Proteomes" id="UP000466442"/>
    </source>
</evidence>
<feature type="region of interest" description="Disordered" evidence="1">
    <location>
        <begin position="61"/>
        <end position="93"/>
    </location>
</feature>
<evidence type="ECO:0000313" key="2">
    <source>
        <dbReference type="EMBL" id="KAF6197483.1"/>
    </source>
</evidence>
<name>A0A8S9WK89_APOLU</name>
<proteinExistence type="predicted"/>
<evidence type="ECO:0000256" key="1">
    <source>
        <dbReference type="SAM" id="MobiDB-lite"/>
    </source>
</evidence>
<sequence length="93" mass="10537">MSFPNRILISFLAPEQGLVSVTVTVIRNLTTNVRKIQISSELAVVDQTWKKRLHPCCCDQLSQEVTPKPGGNQPRDHLPRTLRKKKKDSTNKT</sequence>
<comment type="caution">
    <text evidence="2">The sequence shown here is derived from an EMBL/GenBank/DDBJ whole genome shotgun (WGS) entry which is preliminary data.</text>
</comment>
<organism evidence="2 3">
    <name type="scientific">Apolygus lucorum</name>
    <name type="common">Small green plant bug</name>
    <name type="synonym">Lygocoris lucorum</name>
    <dbReference type="NCBI Taxonomy" id="248454"/>
    <lineage>
        <taxon>Eukaryota</taxon>
        <taxon>Metazoa</taxon>
        <taxon>Ecdysozoa</taxon>
        <taxon>Arthropoda</taxon>
        <taxon>Hexapoda</taxon>
        <taxon>Insecta</taxon>
        <taxon>Pterygota</taxon>
        <taxon>Neoptera</taxon>
        <taxon>Paraneoptera</taxon>
        <taxon>Hemiptera</taxon>
        <taxon>Heteroptera</taxon>
        <taxon>Panheteroptera</taxon>
        <taxon>Cimicomorpha</taxon>
        <taxon>Miridae</taxon>
        <taxon>Mirini</taxon>
        <taxon>Apolygus</taxon>
    </lineage>
</organism>
<protein>
    <submittedName>
        <fullName evidence="2">Uncharacterized protein</fullName>
    </submittedName>
</protein>
<reference evidence="2" key="1">
    <citation type="journal article" date="2021" name="Mol. Ecol. Resour.">
        <title>Apolygus lucorum genome provides insights into omnivorousness and mesophyll feeding.</title>
        <authorList>
            <person name="Liu Y."/>
            <person name="Liu H."/>
            <person name="Wang H."/>
            <person name="Huang T."/>
            <person name="Liu B."/>
            <person name="Yang B."/>
            <person name="Yin L."/>
            <person name="Li B."/>
            <person name="Zhang Y."/>
            <person name="Zhang S."/>
            <person name="Jiang F."/>
            <person name="Zhang X."/>
            <person name="Ren Y."/>
            <person name="Wang B."/>
            <person name="Wang S."/>
            <person name="Lu Y."/>
            <person name="Wu K."/>
            <person name="Fan W."/>
            <person name="Wang G."/>
        </authorList>
    </citation>
    <scope>NUCLEOTIDE SEQUENCE</scope>
    <source>
        <strain evidence="2">12Hb</strain>
    </source>
</reference>
<dbReference type="EMBL" id="WIXP02000038">
    <property type="protein sequence ID" value="KAF6197483.1"/>
    <property type="molecule type" value="Genomic_DNA"/>
</dbReference>
<keyword evidence="3" id="KW-1185">Reference proteome</keyword>
<gene>
    <name evidence="2" type="ORF">GE061_020156</name>
</gene>
<dbReference type="Proteomes" id="UP000466442">
    <property type="component" value="Unassembled WGS sequence"/>
</dbReference>
<accession>A0A8S9WK89</accession>